<name>A0A9D4T187_RHISA</name>
<protein>
    <submittedName>
        <fullName evidence="2">Uncharacterized protein</fullName>
    </submittedName>
</protein>
<evidence type="ECO:0000256" key="1">
    <source>
        <dbReference type="SAM" id="MobiDB-lite"/>
    </source>
</evidence>
<feature type="compositionally biased region" description="Polar residues" evidence="1">
    <location>
        <begin position="116"/>
        <end position="128"/>
    </location>
</feature>
<dbReference type="Proteomes" id="UP000821837">
    <property type="component" value="Unassembled WGS sequence"/>
</dbReference>
<reference evidence="2" key="2">
    <citation type="submission" date="2021-09" db="EMBL/GenBank/DDBJ databases">
        <authorList>
            <person name="Jia N."/>
            <person name="Wang J."/>
            <person name="Shi W."/>
            <person name="Du L."/>
            <person name="Sun Y."/>
            <person name="Zhan W."/>
            <person name="Jiang J."/>
            <person name="Wang Q."/>
            <person name="Zhang B."/>
            <person name="Ji P."/>
            <person name="Sakyi L.B."/>
            <person name="Cui X."/>
            <person name="Yuan T."/>
            <person name="Jiang B."/>
            <person name="Yang W."/>
            <person name="Lam T.T.-Y."/>
            <person name="Chang Q."/>
            <person name="Ding S."/>
            <person name="Wang X."/>
            <person name="Zhu J."/>
            <person name="Ruan X."/>
            <person name="Zhao L."/>
            <person name="Wei J."/>
            <person name="Que T."/>
            <person name="Du C."/>
            <person name="Cheng J."/>
            <person name="Dai P."/>
            <person name="Han X."/>
            <person name="Huang E."/>
            <person name="Gao Y."/>
            <person name="Liu J."/>
            <person name="Shao H."/>
            <person name="Ye R."/>
            <person name="Li L."/>
            <person name="Wei W."/>
            <person name="Wang X."/>
            <person name="Wang C."/>
            <person name="Huo Q."/>
            <person name="Li W."/>
            <person name="Guo W."/>
            <person name="Chen H."/>
            <person name="Chen S."/>
            <person name="Zhou L."/>
            <person name="Zhou L."/>
            <person name="Ni X."/>
            <person name="Tian J."/>
            <person name="Zhou Y."/>
            <person name="Sheng Y."/>
            <person name="Liu T."/>
            <person name="Pan Y."/>
            <person name="Xia L."/>
            <person name="Li J."/>
            <person name="Zhao F."/>
            <person name="Cao W."/>
        </authorList>
    </citation>
    <scope>NUCLEOTIDE SEQUENCE</scope>
    <source>
        <strain evidence="2">Rsan-2018</strain>
        <tissue evidence="2">Larvae</tissue>
    </source>
</reference>
<accession>A0A9D4T187</accession>
<evidence type="ECO:0000313" key="2">
    <source>
        <dbReference type="EMBL" id="KAH7968116.1"/>
    </source>
</evidence>
<gene>
    <name evidence="2" type="ORF">HPB52_005833</name>
</gene>
<evidence type="ECO:0000313" key="3">
    <source>
        <dbReference type="Proteomes" id="UP000821837"/>
    </source>
</evidence>
<proteinExistence type="predicted"/>
<keyword evidence="3" id="KW-1185">Reference proteome</keyword>
<feature type="region of interest" description="Disordered" evidence="1">
    <location>
        <begin position="1"/>
        <end position="61"/>
    </location>
</feature>
<comment type="caution">
    <text evidence="2">The sequence shown here is derived from an EMBL/GenBank/DDBJ whole genome shotgun (WGS) entry which is preliminary data.</text>
</comment>
<organism evidence="2 3">
    <name type="scientific">Rhipicephalus sanguineus</name>
    <name type="common">Brown dog tick</name>
    <name type="synonym">Ixodes sanguineus</name>
    <dbReference type="NCBI Taxonomy" id="34632"/>
    <lineage>
        <taxon>Eukaryota</taxon>
        <taxon>Metazoa</taxon>
        <taxon>Ecdysozoa</taxon>
        <taxon>Arthropoda</taxon>
        <taxon>Chelicerata</taxon>
        <taxon>Arachnida</taxon>
        <taxon>Acari</taxon>
        <taxon>Parasitiformes</taxon>
        <taxon>Ixodida</taxon>
        <taxon>Ixodoidea</taxon>
        <taxon>Ixodidae</taxon>
        <taxon>Rhipicephalinae</taxon>
        <taxon>Rhipicephalus</taxon>
        <taxon>Rhipicephalus</taxon>
    </lineage>
</organism>
<reference evidence="2" key="1">
    <citation type="journal article" date="2020" name="Cell">
        <title>Large-Scale Comparative Analyses of Tick Genomes Elucidate Their Genetic Diversity and Vector Capacities.</title>
        <authorList>
            <consortium name="Tick Genome and Microbiome Consortium (TIGMIC)"/>
            <person name="Jia N."/>
            <person name="Wang J."/>
            <person name="Shi W."/>
            <person name="Du L."/>
            <person name="Sun Y."/>
            <person name="Zhan W."/>
            <person name="Jiang J.F."/>
            <person name="Wang Q."/>
            <person name="Zhang B."/>
            <person name="Ji P."/>
            <person name="Bell-Sakyi L."/>
            <person name="Cui X.M."/>
            <person name="Yuan T.T."/>
            <person name="Jiang B.G."/>
            <person name="Yang W.F."/>
            <person name="Lam T.T."/>
            <person name="Chang Q.C."/>
            <person name="Ding S.J."/>
            <person name="Wang X.J."/>
            <person name="Zhu J.G."/>
            <person name="Ruan X.D."/>
            <person name="Zhao L."/>
            <person name="Wei J.T."/>
            <person name="Ye R.Z."/>
            <person name="Que T.C."/>
            <person name="Du C.H."/>
            <person name="Zhou Y.H."/>
            <person name="Cheng J.X."/>
            <person name="Dai P.F."/>
            <person name="Guo W.B."/>
            <person name="Han X.H."/>
            <person name="Huang E.J."/>
            <person name="Li L.F."/>
            <person name="Wei W."/>
            <person name="Gao Y.C."/>
            <person name="Liu J.Z."/>
            <person name="Shao H.Z."/>
            <person name="Wang X."/>
            <person name="Wang C.C."/>
            <person name="Yang T.C."/>
            <person name="Huo Q.B."/>
            <person name="Li W."/>
            <person name="Chen H.Y."/>
            <person name="Chen S.E."/>
            <person name="Zhou L.G."/>
            <person name="Ni X.B."/>
            <person name="Tian J.H."/>
            <person name="Sheng Y."/>
            <person name="Liu T."/>
            <person name="Pan Y.S."/>
            <person name="Xia L.Y."/>
            <person name="Li J."/>
            <person name="Zhao F."/>
            <person name="Cao W.C."/>
        </authorList>
    </citation>
    <scope>NUCLEOTIDE SEQUENCE</scope>
    <source>
        <strain evidence="2">Rsan-2018</strain>
    </source>
</reference>
<feature type="compositionally biased region" description="Basic and acidic residues" evidence="1">
    <location>
        <begin position="152"/>
        <end position="162"/>
    </location>
</feature>
<feature type="region of interest" description="Disordered" evidence="1">
    <location>
        <begin position="89"/>
        <end position="162"/>
    </location>
</feature>
<dbReference type="AlphaFoldDB" id="A0A9D4T187"/>
<dbReference type="EMBL" id="JABSTV010001248">
    <property type="protein sequence ID" value="KAH7968116.1"/>
    <property type="molecule type" value="Genomic_DNA"/>
</dbReference>
<sequence length="162" mass="17289">MCAPIPKVASAHGAETSMNGKMFPPVSQAASLWGPAPHGTGSCKARNPHRQTTQPTASEDKVLYQGGLSPARQDLPIYVCMVLRGHQAERRDIPRLGSEGSAGRGKTAQGSPLYLQPNSPSNFTTPIFTNPIRPASSEKKEADESPAQPIDLEAKFQDLAKT</sequence>